<organism evidence="1 2">
    <name type="scientific">Ceratitis capitata</name>
    <name type="common">Mediterranean fruit fly</name>
    <name type="synonym">Tephritis capitata</name>
    <dbReference type="NCBI Taxonomy" id="7213"/>
    <lineage>
        <taxon>Eukaryota</taxon>
        <taxon>Metazoa</taxon>
        <taxon>Ecdysozoa</taxon>
        <taxon>Arthropoda</taxon>
        <taxon>Hexapoda</taxon>
        <taxon>Insecta</taxon>
        <taxon>Pterygota</taxon>
        <taxon>Neoptera</taxon>
        <taxon>Endopterygota</taxon>
        <taxon>Diptera</taxon>
        <taxon>Brachycera</taxon>
        <taxon>Muscomorpha</taxon>
        <taxon>Tephritoidea</taxon>
        <taxon>Tephritidae</taxon>
        <taxon>Ceratitis</taxon>
        <taxon>Ceratitis</taxon>
    </lineage>
</organism>
<dbReference type="EMBL" id="CAJHJT010000034">
    <property type="protein sequence ID" value="CAD7006083.1"/>
    <property type="molecule type" value="Genomic_DNA"/>
</dbReference>
<comment type="caution">
    <text evidence="1">The sequence shown here is derived from an EMBL/GenBank/DDBJ whole genome shotgun (WGS) entry which is preliminary data.</text>
</comment>
<evidence type="ECO:0000313" key="2">
    <source>
        <dbReference type="Proteomes" id="UP000606786"/>
    </source>
</evidence>
<protein>
    <submittedName>
        <fullName evidence="1">(Mediterranean fruit fly) hypothetical protein</fullName>
    </submittedName>
</protein>
<sequence>MVPVTAFRIEPYDNEGILTVDGERIEFGPLQAEMLPGVVHVMAPNGIRLVSFHREVKGLTWSPSPKAAPGRPG</sequence>
<evidence type="ECO:0000313" key="1">
    <source>
        <dbReference type="EMBL" id="CAD7006083.1"/>
    </source>
</evidence>
<dbReference type="Gene3D" id="2.60.200.40">
    <property type="match status" value="1"/>
</dbReference>
<name>A0A811V8X0_CERCA</name>
<dbReference type="Proteomes" id="UP000606786">
    <property type="component" value="Unassembled WGS sequence"/>
</dbReference>
<dbReference type="OrthoDB" id="3853857at2759"/>
<keyword evidence="2" id="KW-1185">Reference proteome</keyword>
<dbReference type="SUPFAM" id="SSF111331">
    <property type="entry name" value="NAD kinase/diacylglycerol kinase-like"/>
    <property type="match status" value="1"/>
</dbReference>
<dbReference type="InterPro" id="IPR016064">
    <property type="entry name" value="NAD/diacylglycerol_kinase_sf"/>
</dbReference>
<proteinExistence type="predicted"/>
<gene>
    <name evidence="1" type="ORF">CCAP1982_LOCUS14415</name>
</gene>
<reference evidence="1" key="1">
    <citation type="submission" date="2020-11" db="EMBL/GenBank/DDBJ databases">
        <authorList>
            <person name="Whitehead M."/>
        </authorList>
    </citation>
    <scope>NUCLEOTIDE SEQUENCE</scope>
    <source>
        <strain evidence="1">EGII</strain>
    </source>
</reference>
<accession>A0A811V8X0</accession>
<dbReference type="AlphaFoldDB" id="A0A811V8X0"/>